<dbReference type="AlphaFoldDB" id="A0A1S3UK94"/>
<protein>
    <submittedName>
        <fullName evidence="4">Uncharacterized protein LOC106766225</fullName>
    </submittedName>
</protein>
<feature type="compositionally biased region" description="Basic and acidic residues" evidence="1">
    <location>
        <begin position="1"/>
        <end position="31"/>
    </location>
</feature>
<dbReference type="Proteomes" id="UP000087766">
    <property type="component" value="Chromosome 7"/>
</dbReference>
<dbReference type="KEGG" id="vra:106766225"/>
<evidence type="ECO:0000313" key="3">
    <source>
        <dbReference type="Proteomes" id="UP000087766"/>
    </source>
</evidence>
<dbReference type="Pfam" id="PF22936">
    <property type="entry name" value="Pol_BBD"/>
    <property type="match status" value="1"/>
</dbReference>
<dbReference type="GeneID" id="106766225"/>
<reference evidence="4" key="2">
    <citation type="submission" date="2025-08" db="UniProtKB">
        <authorList>
            <consortium name="RefSeq"/>
        </authorList>
    </citation>
    <scope>IDENTIFICATION</scope>
    <source>
        <tissue evidence="4">Leaf</tissue>
    </source>
</reference>
<dbReference type="OrthoDB" id="1739705at2759"/>
<name>A0A1S3UK94_VIGRR</name>
<feature type="region of interest" description="Disordered" evidence="1">
    <location>
        <begin position="1"/>
        <end position="38"/>
    </location>
</feature>
<sequence length="176" mass="20195">MKRVELEELRKTAPKKEEKASSILEPDKNREEDEEEMKADEISTNSIWYLDTGASNHMCGNKNLFYELTKVEAKFVSFGDDSKVVVKGRGTIRQIQNNGQVGDIKDVYYVPGLKSNILSMCQIIEKVERKPKRCRKELVWMADYEEGKFLSNDDVNAMFLAGDDPVTFEETVKSKK</sequence>
<accession>A0A1S3UK94</accession>
<dbReference type="InterPro" id="IPR054722">
    <property type="entry name" value="PolX-like_BBD"/>
</dbReference>
<dbReference type="RefSeq" id="XP_014506457.1">
    <property type="nucleotide sequence ID" value="XM_014650971.1"/>
</dbReference>
<gene>
    <name evidence="4" type="primary">LOC106766225</name>
</gene>
<evidence type="ECO:0000256" key="1">
    <source>
        <dbReference type="SAM" id="MobiDB-lite"/>
    </source>
</evidence>
<proteinExistence type="predicted"/>
<feature type="domain" description="Retrovirus-related Pol polyprotein from transposon TNT 1-94-like beta-barrel" evidence="2">
    <location>
        <begin position="48"/>
        <end position="126"/>
    </location>
</feature>
<reference evidence="3" key="1">
    <citation type="journal article" date="2014" name="Nat. Commun.">
        <title>Genome sequence of mungbean and insights into evolution within Vigna species.</title>
        <authorList>
            <person name="Kang Y.J."/>
            <person name="Kim S.K."/>
            <person name="Kim M.Y."/>
            <person name="Lestari P."/>
            <person name="Kim K.H."/>
            <person name="Ha B.K."/>
            <person name="Jun T.H."/>
            <person name="Hwang W.J."/>
            <person name="Lee T."/>
            <person name="Lee J."/>
            <person name="Shim S."/>
            <person name="Yoon M.Y."/>
            <person name="Jang Y.E."/>
            <person name="Han K.S."/>
            <person name="Taeprayoon P."/>
            <person name="Yoon N."/>
            <person name="Somta P."/>
            <person name="Tanya P."/>
            <person name="Kim K.S."/>
            <person name="Gwag J.G."/>
            <person name="Moon J.K."/>
            <person name="Lee Y.H."/>
            <person name="Park B.S."/>
            <person name="Bombarely A."/>
            <person name="Doyle J.J."/>
            <person name="Jackson S.A."/>
            <person name="Schafleitner R."/>
            <person name="Srinives P."/>
            <person name="Varshney R.K."/>
            <person name="Lee S.H."/>
        </authorList>
    </citation>
    <scope>NUCLEOTIDE SEQUENCE [LARGE SCALE GENOMIC DNA]</scope>
    <source>
        <strain evidence="3">cv. VC1973A</strain>
    </source>
</reference>
<evidence type="ECO:0000259" key="2">
    <source>
        <dbReference type="Pfam" id="PF22936"/>
    </source>
</evidence>
<keyword evidence="3" id="KW-1185">Reference proteome</keyword>
<evidence type="ECO:0000313" key="4">
    <source>
        <dbReference type="RefSeq" id="XP_014506457.1"/>
    </source>
</evidence>
<organism evidence="3 4">
    <name type="scientific">Vigna radiata var. radiata</name>
    <name type="common">Mung bean</name>
    <name type="synonym">Phaseolus aureus</name>
    <dbReference type="NCBI Taxonomy" id="3916"/>
    <lineage>
        <taxon>Eukaryota</taxon>
        <taxon>Viridiplantae</taxon>
        <taxon>Streptophyta</taxon>
        <taxon>Embryophyta</taxon>
        <taxon>Tracheophyta</taxon>
        <taxon>Spermatophyta</taxon>
        <taxon>Magnoliopsida</taxon>
        <taxon>eudicotyledons</taxon>
        <taxon>Gunneridae</taxon>
        <taxon>Pentapetalae</taxon>
        <taxon>rosids</taxon>
        <taxon>fabids</taxon>
        <taxon>Fabales</taxon>
        <taxon>Fabaceae</taxon>
        <taxon>Papilionoideae</taxon>
        <taxon>50 kb inversion clade</taxon>
        <taxon>NPAAA clade</taxon>
        <taxon>indigoferoid/millettioid clade</taxon>
        <taxon>Phaseoleae</taxon>
        <taxon>Vigna</taxon>
    </lineage>
</organism>